<dbReference type="SUPFAM" id="SSF57903">
    <property type="entry name" value="FYVE/PHD zinc finger"/>
    <property type="match status" value="1"/>
</dbReference>
<evidence type="ECO:0000256" key="1">
    <source>
        <dbReference type="ARBA" id="ARBA00008755"/>
    </source>
</evidence>
<dbReference type="PANTHER" id="PTHR46465:SF2">
    <property type="entry name" value="LATERAL SIGNALING TARGET PROTEIN 2 HOMOLOG"/>
    <property type="match status" value="1"/>
</dbReference>
<dbReference type="Gene3D" id="3.30.40.10">
    <property type="entry name" value="Zinc/RING finger domain, C3HC4 (zinc finger)"/>
    <property type="match status" value="1"/>
</dbReference>
<feature type="region of interest" description="Disordered" evidence="6">
    <location>
        <begin position="527"/>
        <end position="579"/>
    </location>
</feature>
<dbReference type="InterPro" id="IPR011011">
    <property type="entry name" value="Znf_FYVE_PHD"/>
</dbReference>
<keyword evidence="9" id="KW-1185">Reference proteome</keyword>
<organism evidence="8 9">
    <name type="scientific">Bugula neritina</name>
    <name type="common">Brown bryozoan</name>
    <name type="synonym">Sertularia neritina</name>
    <dbReference type="NCBI Taxonomy" id="10212"/>
    <lineage>
        <taxon>Eukaryota</taxon>
        <taxon>Metazoa</taxon>
        <taxon>Spiralia</taxon>
        <taxon>Lophotrochozoa</taxon>
        <taxon>Bryozoa</taxon>
        <taxon>Gymnolaemata</taxon>
        <taxon>Cheilostomatida</taxon>
        <taxon>Flustrina</taxon>
        <taxon>Buguloidea</taxon>
        <taxon>Bugulidae</taxon>
        <taxon>Bugula</taxon>
    </lineage>
</organism>
<evidence type="ECO:0000256" key="3">
    <source>
        <dbReference type="ARBA" id="ARBA00022771"/>
    </source>
</evidence>
<dbReference type="EMBL" id="VXIV02001514">
    <property type="protein sequence ID" value="KAF6032353.1"/>
    <property type="molecule type" value="Genomic_DNA"/>
</dbReference>
<dbReference type="OrthoDB" id="20035at2759"/>
<evidence type="ECO:0000259" key="7">
    <source>
        <dbReference type="PROSITE" id="PS50178"/>
    </source>
</evidence>
<evidence type="ECO:0000256" key="5">
    <source>
        <dbReference type="PROSITE-ProRule" id="PRU00091"/>
    </source>
</evidence>
<dbReference type="PANTHER" id="PTHR46465">
    <property type="entry name" value="LATERAL SIGNALING TARGET PROTEIN 2 HOMOLOG"/>
    <property type="match status" value="1"/>
</dbReference>
<accession>A0A7J7K2E3</accession>
<comment type="similarity">
    <text evidence="1">Belongs to the lst-2 family.</text>
</comment>
<proteinExistence type="inferred from homology"/>
<evidence type="ECO:0000313" key="8">
    <source>
        <dbReference type="EMBL" id="KAF6032353.1"/>
    </source>
</evidence>
<dbReference type="InterPro" id="IPR013083">
    <property type="entry name" value="Znf_RING/FYVE/PHD"/>
</dbReference>
<dbReference type="Pfam" id="PF01363">
    <property type="entry name" value="FYVE"/>
    <property type="match status" value="1"/>
</dbReference>
<keyword evidence="2" id="KW-0479">Metal-binding</keyword>
<dbReference type="GO" id="GO:0031901">
    <property type="term" value="C:early endosome membrane"/>
    <property type="evidence" value="ECO:0007669"/>
    <property type="project" value="TreeGrafter"/>
</dbReference>
<dbReference type="SMART" id="SM00064">
    <property type="entry name" value="FYVE"/>
    <property type="match status" value="1"/>
</dbReference>
<dbReference type="InterPro" id="IPR017455">
    <property type="entry name" value="Znf_FYVE-rel"/>
</dbReference>
<dbReference type="InterPro" id="IPR043269">
    <property type="entry name" value="FYVE_LST2"/>
</dbReference>
<dbReference type="GO" id="GO:0008270">
    <property type="term" value="F:zinc ion binding"/>
    <property type="evidence" value="ECO:0007669"/>
    <property type="project" value="UniProtKB-KW"/>
</dbReference>
<dbReference type="PROSITE" id="PS50178">
    <property type="entry name" value="ZF_FYVE"/>
    <property type="match status" value="1"/>
</dbReference>
<evidence type="ECO:0000256" key="2">
    <source>
        <dbReference type="ARBA" id="ARBA00022723"/>
    </source>
</evidence>
<dbReference type="AlphaFoldDB" id="A0A7J7K2E3"/>
<dbReference type="Proteomes" id="UP000593567">
    <property type="component" value="Unassembled WGS sequence"/>
</dbReference>
<evidence type="ECO:0000256" key="4">
    <source>
        <dbReference type="ARBA" id="ARBA00022833"/>
    </source>
</evidence>
<dbReference type="InterPro" id="IPR051118">
    <property type="entry name" value="LST-2"/>
</dbReference>
<feature type="compositionally biased region" description="Polar residues" evidence="6">
    <location>
        <begin position="372"/>
        <end position="382"/>
    </location>
</feature>
<feature type="compositionally biased region" description="Polar residues" evidence="6">
    <location>
        <begin position="402"/>
        <end position="415"/>
    </location>
</feature>
<reference evidence="8" key="1">
    <citation type="submission" date="2020-06" db="EMBL/GenBank/DDBJ databases">
        <title>Draft genome of Bugula neritina, a colonial animal packing powerful symbionts and potential medicines.</title>
        <authorList>
            <person name="Rayko M."/>
        </authorList>
    </citation>
    <scope>NUCLEOTIDE SEQUENCE [LARGE SCALE GENOMIC DNA]</scope>
    <source>
        <strain evidence="8">Kwan_BN1</strain>
    </source>
</reference>
<dbReference type="InterPro" id="IPR000306">
    <property type="entry name" value="Znf_FYVE"/>
</dbReference>
<comment type="caution">
    <text evidence="8">The sequence shown here is derived from an EMBL/GenBank/DDBJ whole genome shotgun (WGS) entry which is preliminary data.</text>
</comment>
<feature type="domain" description="FYVE-type" evidence="7">
    <location>
        <begin position="669"/>
        <end position="729"/>
    </location>
</feature>
<keyword evidence="4" id="KW-0862">Zinc</keyword>
<keyword evidence="3 5" id="KW-0863">Zinc-finger</keyword>
<evidence type="ECO:0000313" key="9">
    <source>
        <dbReference type="Proteomes" id="UP000593567"/>
    </source>
</evidence>
<evidence type="ECO:0000256" key="6">
    <source>
        <dbReference type="SAM" id="MobiDB-lite"/>
    </source>
</evidence>
<protein>
    <recommendedName>
        <fullName evidence="7">FYVE-type domain-containing protein</fullName>
    </recommendedName>
</protein>
<gene>
    <name evidence="8" type="ORF">EB796_009374</name>
</gene>
<dbReference type="CDD" id="cd15731">
    <property type="entry name" value="FYVE_LST2"/>
    <property type="match status" value="1"/>
</dbReference>
<sequence length="750" mass="83366">MLGLRRRLLQVHGKPQKSDTSLLAQFYYADVELCTVAAELDSFDGRKNPARCAALVAQLRQCQDKVLKLMQSMMDDVIKDERASRDFRVKYPEDLIQDGLAGQLWFGAECLAAGSSILNREIESESMRPMAKSLTKQLDLLRQLLRDQSIRDPLSFPDKIKAAFVKFDQTFADFELSYVSAMVPVKTMKEYDMSQEVTVLFSETVHRALGHGLITSDMLEYYDPVLMFTIPRLAIVTGLVIYPKGPLNPERKSADMSEMFRPFQSLLKRIRELLWSLRHEELKYLERYLCNLEEFPEKQSQISVNTECIVEQHKTENKPCQSVQHQFETLSPASTSLFNDISNLNDLPLNQISNANVVTDRSSIDSAILDTSVPQDNQSNGQLGDEPPSTHSDHQEAGAITVSPNNPLNNITRSPPSAVIINDPESGVARLRIVDSTQAPVTSDAEAVAAVSNVELVSFSDLKDDSHQTHQSEFAFNLPNSNQHSGVDDAEVSMAASVETLASGNTESGVGGRAPGRVTLHRAISQEPGTANAPLLGENVNQPYSDSSSDSSGMTPGYLSDMDSSSSSDEFEGQGDGQSRQAFRKLINTKSENLKKPHKNTEELIQRLFVCISGVADQLQSNFACDLRNILKCVFELHNSDPDLALSSDKQKLPTITTLPQAPPTWIPDSEMDNCCSCKLPFTLLRRRHHCRNCGLIFCGRCTANTAPLPHIGYNHAVRICNKCYVYRVNPFFMDTGEEPYNSTTSRVHS</sequence>
<name>A0A7J7K2E3_BUGNE</name>
<feature type="region of interest" description="Disordered" evidence="6">
    <location>
        <begin position="371"/>
        <end position="419"/>
    </location>
</feature>